<dbReference type="RefSeq" id="WP_366924800.1">
    <property type="nucleotide sequence ID" value="NZ_CP121694.1"/>
</dbReference>
<dbReference type="GO" id="GO:0046872">
    <property type="term" value="F:metal ion binding"/>
    <property type="evidence" value="ECO:0007669"/>
    <property type="project" value="UniProtKB-KW"/>
</dbReference>
<accession>A0AAU0UQ52</accession>
<dbReference type="PROSITE" id="PS00198">
    <property type="entry name" value="4FE4S_FER_1"/>
    <property type="match status" value="1"/>
</dbReference>
<dbReference type="AlphaFoldDB" id="A0AAU0UQ52"/>
<evidence type="ECO:0000313" key="6">
    <source>
        <dbReference type="Proteomes" id="UP001329915"/>
    </source>
</evidence>
<evidence type="ECO:0000256" key="2">
    <source>
        <dbReference type="ARBA" id="ARBA00023004"/>
    </source>
</evidence>
<evidence type="ECO:0000259" key="4">
    <source>
        <dbReference type="PROSITE" id="PS51379"/>
    </source>
</evidence>
<dbReference type="EMBL" id="CP121694">
    <property type="protein sequence ID" value="WRO21979.1"/>
    <property type="molecule type" value="Genomic_DNA"/>
</dbReference>
<feature type="domain" description="4Fe-4S ferredoxin-type" evidence="4">
    <location>
        <begin position="35"/>
        <end position="62"/>
    </location>
</feature>
<name>A0AAU0UQ52_9FIRM</name>
<evidence type="ECO:0000313" key="5">
    <source>
        <dbReference type="EMBL" id="WRO21979.1"/>
    </source>
</evidence>
<dbReference type="Proteomes" id="UP001329915">
    <property type="component" value="Chromosome"/>
</dbReference>
<dbReference type="Pfam" id="PF12837">
    <property type="entry name" value="Fer4_6"/>
    <property type="match status" value="1"/>
</dbReference>
<dbReference type="GO" id="GO:0051536">
    <property type="term" value="F:iron-sulfur cluster binding"/>
    <property type="evidence" value="ECO:0007669"/>
    <property type="project" value="UniProtKB-KW"/>
</dbReference>
<dbReference type="KEGG" id="dbc:MFMK1_001800"/>
<evidence type="ECO:0000256" key="3">
    <source>
        <dbReference type="ARBA" id="ARBA00023014"/>
    </source>
</evidence>
<gene>
    <name evidence="5" type="ORF">MFMK1_001800</name>
</gene>
<reference evidence="5 6" key="1">
    <citation type="submission" date="2023-04" db="EMBL/GenBank/DDBJ databases">
        <authorList>
            <person name="Hsu D."/>
        </authorList>
    </citation>
    <scope>NUCLEOTIDE SEQUENCE [LARGE SCALE GENOMIC DNA]</scope>
    <source>
        <strain evidence="5 6">MK1</strain>
    </source>
</reference>
<keyword evidence="2" id="KW-0408">Iron</keyword>
<organism evidence="5 6">
    <name type="scientific">Metallumcola ferriviriculae</name>
    <dbReference type="NCBI Taxonomy" id="3039180"/>
    <lineage>
        <taxon>Bacteria</taxon>
        <taxon>Bacillati</taxon>
        <taxon>Bacillota</taxon>
        <taxon>Clostridia</taxon>
        <taxon>Neomoorellales</taxon>
        <taxon>Desulfitibacteraceae</taxon>
        <taxon>Metallumcola</taxon>
    </lineage>
</organism>
<dbReference type="SUPFAM" id="SSF54862">
    <property type="entry name" value="4Fe-4S ferredoxins"/>
    <property type="match status" value="1"/>
</dbReference>
<keyword evidence="1" id="KW-0479">Metal-binding</keyword>
<dbReference type="PROSITE" id="PS51379">
    <property type="entry name" value="4FE4S_FER_2"/>
    <property type="match status" value="1"/>
</dbReference>
<sequence length="62" mass="6894">MPGSRAIIDGDKCRQEADCPPMENCPANAIINDEGFRYVDNSCRGCKKCVILCPYRAIIMVK</sequence>
<keyword evidence="6" id="KW-1185">Reference proteome</keyword>
<protein>
    <submittedName>
        <fullName evidence="5">4Fe-4S binding protein</fullName>
    </submittedName>
</protein>
<dbReference type="InterPro" id="IPR017900">
    <property type="entry name" value="4Fe4S_Fe_S_CS"/>
</dbReference>
<keyword evidence="3" id="KW-0411">Iron-sulfur</keyword>
<dbReference type="InterPro" id="IPR017896">
    <property type="entry name" value="4Fe4S_Fe-S-bd"/>
</dbReference>
<dbReference type="Gene3D" id="3.30.70.20">
    <property type="match status" value="1"/>
</dbReference>
<proteinExistence type="predicted"/>
<evidence type="ECO:0000256" key="1">
    <source>
        <dbReference type="ARBA" id="ARBA00022723"/>
    </source>
</evidence>